<name>A0A0F7RTM1_9BASI</name>
<gene>
    <name evidence="2" type="primary">SSCI37100.1</name>
</gene>
<proteinExistence type="predicted"/>
<keyword evidence="1" id="KW-0732">Signal</keyword>
<dbReference type="AlphaFoldDB" id="A0A0F7RTM1"/>
<sequence length="55" mass="6113">MNVFPCIIPFSALWLLAAVHRIVASRPLAAFPVPYIPNVNFKARARARARAKRGP</sequence>
<dbReference type="Proteomes" id="UP000242770">
    <property type="component" value="Unassembled WGS sequence"/>
</dbReference>
<feature type="signal peptide" evidence="1">
    <location>
        <begin position="1"/>
        <end position="24"/>
    </location>
</feature>
<dbReference type="EMBL" id="CCFA01002123">
    <property type="protein sequence ID" value="CDS00161.1"/>
    <property type="molecule type" value="Genomic_DNA"/>
</dbReference>
<protein>
    <submittedName>
        <fullName evidence="2">Uncharacterized protein</fullName>
    </submittedName>
</protein>
<keyword evidence="3" id="KW-1185">Reference proteome</keyword>
<reference evidence="3" key="1">
    <citation type="submission" date="2014-06" db="EMBL/GenBank/DDBJ databases">
        <authorList>
            <person name="Berkman P.J."/>
        </authorList>
    </citation>
    <scope>NUCLEOTIDE SEQUENCE [LARGE SCALE GENOMIC DNA]</scope>
</reference>
<accession>A0A0F7RTM1</accession>
<evidence type="ECO:0000256" key="1">
    <source>
        <dbReference type="SAM" id="SignalP"/>
    </source>
</evidence>
<evidence type="ECO:0000313" key="3">
    <source>
        <dbReference type="Proteomes" id="UP000242770"/>
    </source>
</evidence>
<organism evidence="2 3">
    <name type="scientific">Sporisorium scitamineum</name>
    <dbReference type="NCBI Taxonomy" id="49012"/>
    <lineage>
        <taxon>Eukaryota</taxon>
        <taxon>Fungi</taxon>
        <taxon>Dikarya</taxon>
        <taxon>Basidiomycota</taxon>
        <taxon>Ustilaginomycotina</taxon>
        <taxon>Ustilaginomycetes</taxon>
        <taxon>Ustilaginales</taxon>
        <taxon>Ustilaginaceae</taxon>
        <taxon>Sporisorium</taxon>
    </lineage>
</organism>
<feature type="chain" id="PRO_5002521373" evidence="1">
    <location>
        <begin position="25"/>
        <end position="55"/>
    </location>
</feature>
<evidence type="ECO:0000313" key="2">
    <source>
        <dbReference type="EMBL" id="CDS00161.1"/>
    </source>
</evidence>